<feature type="domain" description="Lcl C-terminal" evidence="2">
    <location>
        <begin position="206"/>
        <end position="307"/>
    </location>
</feature>
<reference evidence="3 4" key="1">
    <citation type="submission" date="2015-07" db="EMBL/GenBank/DDBJ databases">
        <title>Genome analysis of myxobacterium Chondromyces crocatus Cm c5 reveals a high potential for natural compound synthesis and the genetic basis for the loss of fruiting body formation.</title>
        <authorList>
            <person name="Zaburannyi N."/>
            <person name="Bunk B."/>
            <person name="Maier J."/>
            <person name="Overmann J."/>
            <person name="Mueller R."/>
        </authorList>
    </citation>
    <scope>NUCLEOTIDE SEQUENCE [LARGE SCALE GENOMIC DNA]</scope>
    <source>
        <strain evidence="3 4">Cm c5</strain>
    </source>
</reference>
<proteinExistence type="predicted"/>
<dbReference type="STRING" id="52.CMC5_046960"/>
<evidence type="ECO:0000256" key="1">
    <source>
        <dbReference type="SAM" id="SignalP"/>
    </source>
</evidence>
<dbReference type="Proteomes" id="UP000067626">
    <property type="component" value="Chromosome"/>
</dbReference>
<name>A0A0K1EI47_CHOCO</name>
<dbReference type="PANTHER" id="PTHR35812">
    <property type="entry name" value="LIPOPROTEIN"/>
    <property type="match status" value="1"/>
</dbReference>
<keyword evidence="1" id="KW-0732">Signal</keyword>
<feature type="signal peptide" evidence="1">
    <location>
        <begin position="1"/>
        <end position="24"/>
    </location>
</feature>
<dbReference type="RefSeq" id="WP_169796627.1">
    <property type="nucleotide sequence ID" value="NZ_CP012159.1"/>
</dbReference>
<dbReference type="Pfam" id="PF07603">
    <property type="entry name" value="Lcl_C"/>
    <property type="match status" value="2"/>
</dbReference>
<keyword evidence="4" id="KW-1185">Reference proteome</keyword>
<feature type="chain" id="PRO_5005459484" description="Lcl C-terminal domain-containing protein" evidence="1">
    <location>
        <begin position="25"/>
        <end position="324"/>
    </location>
</feature>
<dbReference type="EMBL" id="CP012159">
    <property type="protein sequence ID" value="AKT40541.1"/>
    <property type="molecule type" value="Genomic_DNA"/>
</dbReference>
<gene>
    <name evidence="3" type="ORF">CMC5_046960</name>
</gene>
<accession>A0A0K1EI47</accession>
<protein>
    <recommendedName>
        <fullName evidence="2">Lcl C-terminal domain-containing protein</fullName>
    </recommendedName>
</protein>
<dbReference type="PANTHER" id="PTHR35812:SF1">
    <property type="entry name" value="LIPOPROTEIN"/>
    <property type="match status" value="1"/>
</dbReference>
<dbReference type="InterPro" id="IPR011460">
    <property type="entry name" value="Lcl_C"/>
</dbReference>
<feature type="domain" description="Lcl C-terminal" evidence="2">
    <location>
        <begin position="59"/>
        <end position="164"/>
    </location>
</feature>
<evidence type="ECO:0000313" key="3">
    <source>
        <dbReference type="EMBL" id="AKT40541.1"/>
    </source>
</evidence>
<dbReference type="KEGG" id="ccro:CMC5_046960"/>
<organism evidence="3 4">
    <name type="scientific">Chondromyces crocatus</name>
    <dbReference type="NCBI Taxonomy" id="52"/>
    <lineage>
        <taxon>Bacteria</taxon>
        <taxon>Pseudomonadati</taxon>
        <taxon>Myxococcota</taxon>
        <taxon>Polyangia</taxon>
        <taxon>Polyangiales</taxon>
        <taxon>Polyangiaceae</taxon>
        <taxon>Chondromyces</taxon>
    </lineage>
</organism>
<evidence type="ECO:0000259" key="2">
    <source>
        <dbReference type="Pfam" id="PF07603"/>
    </source>
</evidence>
<sequence>MNAAAKRLLTTALLTVVGSSGCNAILGLDEGQTLCDATWAHWTPDFEPNYETTSNSALETTTRLRWTRRPSGVMTFEKAKAVCEEATIDGEDDYRLPTRIELLSLIDYNRERPIDRGIFLIGEGDRIPIWTASAPKNKPLAVGGATPLNDYRLTVDVASGQVVAVDPALAASVYQSLCVRVEGVKIAEKTNGCADRYVSEEGGAVLLDRETGLRWEEGGEDDEAPTWQDAETRCNGLSLAGGGWFLPTVIELSTLVDEASAEGRPAIDTRFKGRGFNYWSSTQDASRPGQKWAVSFYNGVVSSVSETGSDAPPEEIPRVRCVRR</sequence>
<evidence type="ECO:0000313" key="4">
    <source>
        <dbReference type="Proteomes" id="UP000067626"/>
    </source>
</evidence>
<dbReference type="PROSITE" id="PS51257">
    <property type="entry name" value="PROKAR_LIPOPROTEIN"/>
    <property type="match status" value="1"/>
</dbReference>
<dbReference type="AlphaFoldDB" id="A0A0K1EI47"/>